<accession>A0A2T5RJA7</accession>
<dbReference type="AlphaFoldDB" id="A0A2T5RJA7"/>
<reference evidence="1 2" key="1">
    <citation type="submission" date="2018-04" db="EMBL/GenBank/DDBJ databases">
        <title>Subsurface microbial communities from deep shales in Ohio and West Virginia, USA.</title>
        <authorList>
            <person name="Wrighton K."/>
        </authorList>
    </citation>
    <scope>NUCLEOTIDE SEQUENCE [LARGE SCALE GENOMIC DNA]</scope>
    <source>
        <strain evidence="1 2">WC1</strain>
    </source>
</reference>
<protein>
    <submittedName>
        <fullName evidence="1">Uncharacterized protein</fullName>
    </submittedName>
</protein>
<comment type="caution">
    <text evidence="1">The sequence shown here is derived from an EMBL/GenBank/DDBJ whole genome shotgun (WGS) entry which is preliminary data.</text>
</comment>
<dbReference type="RefSeq" id="WP_181248164.1">
    <property type="nucleotide sequence ID" value="NZ_QAXS01000015.1"/>
</dbReference>
<dbReference type="Proteomes" id="UP000244089">
    <property type="component" value="Unassembled WGS sequence"/>
</dbReference>
<name>A0A2T5RJA7_9FIRM</name>
<evidence type="ECO:0000313" key="2">
    <source>
        <dbReference type="Proteomes" id="UP000244089"/>
    </source>
</evidence>
<gene>
    <name evidence="1" type="ORF">C8C76_11525</name>
</gene>
<sequence length="54" mass="6406">MKIFKKTLPKDLKACLYSPKENKNLLLNKDLNKTEEEKIRDEADSTDLKLKIWL</sequence>
<evidence type="ECO:0000313" key="1">
    <source>
        <dbReference type="EMBL" id="PTV98619.1"/>
    </source>
</evidence>
<proteinExistence type="predicted"/>
<dbReference type="EMBL" id="QAXS01000015">
    <property type="protein sequence ID" value="PTV98619.1"/>
    <property type="molecule type" value="Genomic_DNA"/>
</dbReference>
<organism evidence="1 2">
    <name type="scientific">Halanaerobium saccharolyticum</name>
    <dbReference type="NCBI Taxonomy" id="43595"/>
    <lineage>
        <taxon>Bacteria</taxon>
        <taxon>Bacillati</taxon>
        <taxon>Bacillota</taxon>
        <taxon>Clostridia</taxon>
        <taxon>Halanaerobiales</taxon>
        <taxon>Halanaerobiaceae</taxon>
        <taxon>Halanaerobium</taxon>
    </lineage>
</organism>